<keyword evidence="3" id="KW-1185">Reference proteome</keyword>
<accession>A0A128A290</accession>
<reference evidence="3" key="1">
    <citation type="submission" date="2015-10" db="EMBL/GenBank/DDBJ databases">
        <authorList>
            <person name="Lehtovirta-Morley L.E."/>
            <person name="Vieille C."/>
        </authorList>
    </citation>
    <scope>NUCLEOTIDE SEQUENCE [LARGE SCALE GENOMIC DNA]</scope>
</reference>
<evidence type="ECO:0000256" key="1">
    <source>
        <dbReference type="SAM" id="Phobius"/>
    </source>
</evidence>
<dbReference type="EMBL" id="LN890280">
    <property type="protein sequence ID" value="CUR51476.1"/>
    <property type="molecule type" value="Genomic_DNA"/>
</dbReference>
<protein>
    <submittedName>
        <fullName evidence="2">Uncharacterized protein</fullName>
    </submittedName>
</protein>
<keyword evidence="1" id="KW-0812">Transmembrane</keyword>
<evidence type="ECO:0000313" key="3">
    <source>
        <dbReference type="Proteomes" id="UP000196239"/>
    </source>
</evidence>
<proteinExistence type="predicted"/>
<keyword evidence="1" id="KW-0472">Membrane</keyword>
<feature type="transmembrane region" description="Helical" evidence="1">
    <location>
        <begin position="7"/>
        <end position="27"/>
    </location>
</feature>
<feature type="transmembrane region" description="Helical" evidence="1">
    <location>
        <begin position="33"/>
        <end position="50"/>
    </location>
</feature>
<dbReference type="Proteomes" id="UP000196239">
    <property type="component" value="Chromosome 1"/>
</dbReference>
<dbReference type="KEGG" id="ndv:NDEV_0711"/>
<organism evidence="2 3">
    <name type="scientific">Nitrosotalea devaniterrae</name>
    <dbReference type="NCBI Taxonomy" id="1078905"/>
    <lineage>
        <taxon>Archaea</taxon>
        <taxon>Nitrososphaerota</taxon>
        <taxon>Nitrososphaeria</taxon>
        <taxon>Nitrosotaleales</taxon>
        <taxon>Nitrosotaleaceae</taxon>
        <taxon>Nitrosotalea</taxon>
    </lineage>
</organism>
<evidence type="ECO:0000313" key="2">
    <source>
        <dbReference type="EMBL" id="CUR51476.1"/>
    </source>
</evidence>
<dbReference type="AlphaFoldDB" id="A0A128A290"/>
<sequence length="108" mass="11663">MINYKTYLVFLFGSLAFSIGIQLLASYLNWPPFSGVAIALAVFIIFPLVLRNRSLKRMGGMGSDTGAGGGGGFFGQSQGVKYICLACNNRYKGGMCPRCGSKMKRADF</sequence>
<gene>
    <name evidence="2" type="ORF">NDEV_0711</name>
</gene>
<keyword evidence="1" id="KW-1133">Transmembrane helix</keyword>
<name>A0A128A290_9ARCH</name>